<accession>A0A378QCI6</accession>
<name>A0A378QCI6_9GAMM</name>
<reference evidence="1 2" key="1">
    <citation type="submission" date="2018-06" db="EMBL/GenBank/DDBJ databases">
        <authorList>
            <consortium name="Pathogen Informatics"/>
            <person name="Doyle S."/>
        </authorList>
    </citation>
    <scope>NUCLEOTIDE SEQUENCE [LARGE SCALE GENOMIC DNA]</scope>
    <source>
        <strain evidence="1 2">NCTC11227</strain>
    </source>
</reference>
<protein>
    <recommendedName>
        <fullName evidence="3">Plasmid stabilisation system protein</fullName>
    </recommendedName>
</protein>
<dbReference type="AlphaFoldDB" id="A0A378QCI6"/>
<organism evidence="1 2">
    <name type="scientific">Moraxella ovis</name>
    <dbReference type="NCBI Taxonomy" id="29433"/>
    <lineage>
        <taxon>Bacteria</taxon>
        <taxon>Pseudomonadati</taxon>
        <taxon>Pseudomonadota</taxon>
        <taxon>Gammaproteobacteria</taxon>
        <taxon>Moraxellales</taxon>
        <taxon>Moraxellaceae</taxon>
        <taxon>Moraxella</taxon>
    </lineage>
</organism>
<sequence length="96" mass="10750">MPQLKLSQNAVANLAELDLSAAALDKLSKAFDLVCVFPNAGQLSERAKEQGENMREKSVRVGKRGYSFLYYHNQNHDEIVVLAVKASRQNIFNILD</sequence>
<gene>
    <name evidence="1" type="ORF">NCTC11227_02293</name>
</gene>
<dbReference type="EMBL" id="UGPW01000003">
    <property type="protein sequence ID" value="STY98617.1"/>
    <property type="molecule type" value="Genomic_DNA"/>
</dbReference>
<dbReference type="Pfam" id="PF05016">
    <property type="entry name" value="ParE_toxin"/>
    <property type="match status" value="1"/>
</dbReference>
<dbReference type="RefSeq" id="WP_115265798.1">
    <property type="nucleotide sequence ID" value="NZ_UGPW01000003.1"/>
</dbReference>
<proteinExistence type="predicted"/>
<evidence type="ECO:0000313" key="2">
    <source>
        <dbReference type="Proteomes" id="UP000255102"/>
    </source>
</evidence>
<dbReference type="Proteomes" id="UP000255102">
    <property type="component" value="Unassembled WGS sequence"/>
</dbReference>
<dbReference type="InterPro" id="IPR007712">
    <property type="entry name" value="RelE/ParE_toxin"/>
</dbReference>
<evidence type="ECO:0008006" key="3">
    <source>
        <dbReference type="Google" id="ProtNLM"/>
    </source>
</evidence>
<evidence type="ECO:0000313" key="1">
    <source>
        <dbReference type="EMBL" id="STY98617.1"/>
    </source>
</evidence>